<evidence type="ECO:0000313" key="1">
    <source>
        <dbReference type="EMBL" id="KAK8884338.1"/>
    </source>
</evidence>
<dbReference type="Proteomes" id="UP001470230">
    <property type="component" value="Unassembled WGS sequence"/>
</dbReference>
<accession>A0ABR2K0D2</accession>
<organism evidence="1 2">
    <name type="scientific">Tritrichomonas musculus</name>
    <dbReference type="NCBI Taxonomy" id="1915356"/>
    <lineage>
        <taxon>Eukaryota</taxon>
        <taxon>Metamonada</taxon>
        <taxon>Parabasalia</taxon>
        <taxon>Tritrichomonadida</taxon>
        <taxon>Tritrichomonadidae</taxon>
        <taxon>Tritrichomonas</taxon>
    </lineage>
</organism>
<evidence type="ECO:0000313" key="2">
    <source>
        <dbReference type="Proteomes" id="UP001470230"/>
    </source>
</evidence>
<comment type="caution">
    <text evidence="1">The sequence shown here is derived from an EMBL/GenBank/DDBJ whole genome shotgun (WGS) entry which is preliminary data.</text>
</comment>
<sequence>MDNEMQFQSEELFIVDEIDTKPDADTELFIWISNSFQKEFDNSWYRKKSPHCNPEDLKLLLRIFVDIKSQFAKAIENIELSVYGIRDDMHSDTFNIFHRQHHPIISKFFINELARFHEELTKNKEQFLMKGFLRQLMAGFDKLLQEILDKLEEIKISIPNLNLDPQIDQNEFVMNEMSSYLKTKYIFLCNMDAQIEALNDDCLNS</sequence>
<proteinExistence type="predicted"/>
<gene>
    <name evidence="1" type="ORF">M9Y10_043447</name>
</gene>
<dbReference type="EMBL" id="JAPFFF010000008">
    <property type="protein sequence ID" value="KAK8884338.1"/>
    <property type="molecule type" value="Genomic_DNA"/>
</dbReference>
<reference evidence="1 2" key="1">
    <citation type="submission" date="2024-04" db="EMBL/GenBank/DDBJ databases">
        <title>Tritrichomonas musculus Genome.</title>
        <authorList>
            <person name="Alves-Ferreira E."/>
            <person name="Grigg M."/>
            <person name="Lorenzi H."/>
            <person name="Galac M."/>
        </authorList>
    </citation>
    <scope>NUCLEOTIDE SEQUENCE [LARGE SCALE GENOMIC DNA]</scope>
    <source>
        <strain evidence="1 2">EAF2021</strain>
    </source>
</reference>
<name>A0ABR2K0D2_9EUKA</name>
<keyword evidence="2" id="KW-1185">Reference proteome</keyword>
<protein>
    <submittedName>
        <fullName evidence="1">Uncharacterized protein</fullName>
    </submittedName>
</protein>